<protein>
    <submittedName>
        <fullName evidence="1">Uncharacterized protein</fullName>
    </submittedName>
</protein>
<dbReference type="EMBL" id="LAZR01009110">
    <property type="protein sequence ID" value="KKM74637.1"/>
    <property type="molecule type" value="Genomic_DNA"/>
</dbReference>
<reference evidence="1" key="1">
    <citation type="journal article" date="2015" name="Nature">
        <title>Complex archaea that bridge the gap between prokaryotes and eukaryotes.</title>
        <authorList>
            <person name="Spang A."/>
            <person name="Saw J.H."/>
            <person name="Jorgensen S.L."/>
            <person name="Zaremba-Niedzwiedzka K."/>
            <person name="Martijn J."/>
            <person name="Lind A.E."/>
            <person name="van Eijk R."/>
            <person name="Schleper C."/>
            <person name="Guy L."/>
            <person name="Ettema T.J."/>
        </authorList>
    </citation>
    <scope>NUCLEOTIDE SEQUENCE</scope>
</reference>
<dbReference type="AlphaFoldDB" id="A0A0F9MZF8"/>
<comment type="caution">
    <text evidence="1">The sequence shown here is derived from an EMBL/GenBank/DDBJ whole genome shotgun (WGS) entry which is preliminary data.</text>
</comment>
<sequence>MSHDPDIEARVRMGERVICPHGCNQKIRIWGERGTQDALVSCGIALCIHKQYLADEGKTVGDDGVIR</sequence>
<name>A0A0F9MZF8_9ZZZZ</name>
<gene>
    <name evidence="1" type="ORF">LCGC14_1398420</name>
</gene>
<proteinExistence type="predicted"/>
<accession>A0A0F9MZF8</accession>
<organism evidence="1">
    <name type="scientific">marine sediment metagenome</name>
    <dbReference type="NCBI Taxonomy" id="412755"/>
    <lineage>
        <taxon>unclassified sequences</taxon>
        <taxon>metagenomes</taxon>
        <taxon>ecological metagenomes</taxon>
    </lineage>
</organism>
<evidence type="ECO:0000313" key="1">
    <source>
        <dbReference type="EMBL" id="KKM74637.1"/>
    </source>
</evidence>